<evidence type="ECO:0000256" key="7">
    <source>
        <dbReference type="ARBA" id="ARBA00022840"/>
    </source>
</evidence>
<evidence type="ECO:0000256" key="8">
    <source>
        <dbReference type="ARBA" id="ARBA00023017"/>
    </source>
</evidence>
<proteinExistence type="inferred from homology"/>
<evidence type="ECO:0000256" key="6">
    <source>
        <dbReference type="ARBA" id="ARBA00022741"/>
    </source>
</evidence>
<organism evidence="13">
    <name type="scientific">Petromyzon marinus</name>
    <name type="common">Sea lamprey</name>
    <dbReference type="NCBI Taxonomy" id="7757"/>
    <lineage>
        <taxon>Eukaryota</taxon>
        <taxon>Metazoa</taxon>
        <taxon>Chordata</taxon>
        <taxon>Craniata</taxon>
        <taxon>Vertebrata</taxon>
        <taxon>Cyclostomata</taxon>
        <taxon>Hyperoartia</taxon>
        <taxon>Petromyzontiformes</taxon>
        <taxon>Petromyzontidae</taxon>
        <taxon>Petromyzon</taxon>
    </lineage>
</organism>
<evidence type="ECO:0000256" key="9">
    <source>
        <dbReference type="ARBA" id="ARBA00023054"/>
    </source>
</evidence>
<dbReference type="GO" id="GO:0007018">
    <property type="term" value="P:microtubule-based movement"/>
    <property type="evidence" value="ECO:0007669"/>
    <property type="project" value="InterPro"/>
</dbReference>
<name>S4RSK5_PETMA</name>
<evidence type="ECO:0000256" key="2">
    <source>
        <dbReference type="ARBA" id="ARBA00008887"/>
    </source>
</evidence>
<evidence type="ECO:0000256" key="5">
    <source>
        <dbReference type="ARBA" id="ARBA00022737"/>
    </source>
</evidence>
<feature type="domain" description="Dynein heavy chain linker" evidence="12">
    <location>
        <begin position="103"/>
        <end position="292"/>
    </location>
</feature>
<dbReference type="GO" id="GO:0030286">
    <property type="term" value="C:dynein complex"/>
    <property type="evidence" value="ECO:0007669"/>
    <property type="project" value="UniProtKB-KW"/>
</dbReference>
<evidence type="ECO:0000256" key="10">
    <source>
        <dbReference type="ARBA" id="ARBA00023175"/>
    </source>
</evidence>
<dbReference type="PANTHER" id="PTHR45703:SF12">
    <property type="entry name" value="DYNEIN AXONEMAL HEAVY CHAIN 11"/>
    <property type="match status" value="1"/>
</dbReference>
<evidence type="ECO:0000256" key="4">
    <source>
        <dbReference type="ARBA" id="ARBA00022701"/>
    </source>
</evidence>
<dbReference type="FunFam" id="1.10.287.2620:FF:000001">
    <property type="entry name" value="Cytoplasmic dynein heavy chain 1"/>
    <property type="match status" value="1"/>
</dbReference>
<keyword evidence="6" id="KW-0547">Nucleotide-binding</keyword>
<dbReference type="AlphaFoldDB" id="S4RSK5"/>
<dbReference type="GO" id="GO:0005524">
    <property type="term" value="F:ATP binding"/>
    <property type="evidence" value="ECO:0007669"/>
    <property type="project" value="UniProtKB-KW"/>
</dbReference>
<reference evidence="13" key="2">
    <citation type="submission" date="2025-09" db="UniProtKB">
        <authorList>
            <consortium name="Ensembl"/>
        </authorList>
    </citation>
    <scope>IDENTIFICATION</scope>
</reference>
<dbReference type="InterPro" id="IPR026983">
    <property type="entry name" value="DHC"/>
</dbReference>
<keyword evidence="9" id="KW-0175">Coiled coil</keyword>
<keyword evidence="5" id="KW-0677">Repeat</keyword>
<dbReference type="OMA" id="NDVNACK"/>
<dbReference type="GO" id="GO:0045505">
    <property type="term" value="F:dynein intermediate chain binding"/>
    <property type="evidence" value="ECO:0007669"/>
    <property type="project" value="InterPro"/>
</dbReference>
<dbReference type="GO" id="GO:0005874">
    <property type="term" value="C:microtubule"/>
    <property type="evidence" value="ECO:0007669"/>
    <property type="project" value="UniProtKB-KW"/>
</dbReference>
<accession>S4RSK5</accession>
<keyword evidence="8" id="KW-0243">Dynein</keyword>
<protein>
    <recommendedName>
        <fullName evidence="12">Dynein heavy chain linker domain-containing protein</fullName>
    </recommendedName>
</protein>
<sequence>MQELPEKWNGLKKMAITVKHEVAPMQSLRVTIIRQKCVKFDLRQQEFREWFRAEAPFAYNSAQPYAMLDKVNREILALEREMAFLQESAALFEVGVPDFKALRLCRREASQLKSVWDLASFVRTSIDDWTGTQWRQINVDHMDSELRCFTKEVRTLDKEVRAWDVYAGLDALVRNMLTSLRAVTELQNPAIRDRHWLQLMGALQVTLEMCDDTTLAELLALQLHRVEEEVKNVVDKAVKEMSIEKVLTEIRQTWTAMEFSYEQHHRTGTPLLKSDEELIETLEENQVRRLSFKQN</sequence>
<keyword evidence="7" id="KW-0067">ATP-binding</keyword>
<dbReference type="GeneTree" id="ENSGT00940000154076"/>
<dbReference type="HOGENOM" id="CLU_082307_0_0_1"/>
<dbReference type="InterPro" id="IPR013602">
    <property type="entry name" value="Dynein_heavy_linker"/>
</dbReference>
<comment type="subcellular location">
    <subcellularLocation>
        <location evidence="1">Cytoplasm</location>
        <location evidence="1">Cytoskeleton</location>
    </subcellularLocation>
</comment>
<evidence type="ECO:0000259" key="12">
    <source>
        <dbReference type="Pfam" id="PF08393"/>
    </source>
</evidence>
<keyword evidence="3" id="KW-0963">Cytoplasm</keyword>
<dbReference type="PANTHER" id="PTHR45703">
    <property type="entry name" value="DYNEIN HEAVY CHAIN"/>
    <property type="match status" value="1"/>
</dbReference>
<evidence type="ECO:0000256" key="11">
    <source>
        <dbReference type="ARBA" id="ARBA00023212"/>
    </source>
</evidence>
<keyword evidence="4" id="KW-0493">Microtubule</keyword>
<dbReference type="Ensembl" id="ENSPMAT00000008232.1">
    <property type="protein sequence ID" value="ENSPMAP00000008195.1"/>
    <property type="gene ID" value="ENSPMAG00000007444.1"/>
</dbReference>
<dbReference type="GO" id="GO:0051959">
    <property type="term" value="F:dynein light intermediate chain binding"/>
    <property type="evidence" value="ECO:0007669"/>
    <property type="project" value="InterPro"/>
</dbReference>
<comment type="similarity">
    <text evidence="2">Belongs to the dynein heavy chain family.</text>
</comment>
<dbReference type="Pfam" id="PF08393">
    <property type="entry name" value="DHC_N2"/>
    <property type="match status" value="1"/>
</dbReference>
<dbReference type="STRING" id="7757.ENSPMAP00000008195"/>
<dbReference type="Gene3D" id="1.10.287.2620">
    <property type="match status" value="1"/>
</dbReference>
<evidence type="ECO:0000313" key="13">
    <source>
        <dbReference type="Ensembl" id="ENSPMAP00000008195.1"/>
    </source>
</evidence>
<evidence type="ECO:0000256" key="3">
    <source>
        <dbReference type="ARBA" id="ARBA00022490"/>
    </source>
</evidence>
<evidence type="ECO:0000256" key="1">
    <source>
        <dbReference type="ARBA" id="ARBA00004245"/>
    </source>
</evidence>
<reference evidence="13" key="1">
    <citation type="submission" date="2025-08" db="UniProtKB">
        <authorList>
            <consortium name="Ensembl"/>
        </authorList>
    </citation>
    <scope>IDENTIFICATION</scope>
</reference>
<keyword evidence="11" id="KW-0206">Cytoskeleton</keyword>
<keyword evidence="10" id="KW-0505">Motor protein</keyword>